<dbReference type="EMBL" id="CALNXI010002620">
    <property type="protein sequence ID" value="CAH3189466.1"/>
    <property type="molecule type" value="Genomic_DNA"/>
</dbReference>
<organism evidence="2 3">
    <name type="scientific">Porites evermanni</name>
    <dbReference type="NCBI Taxonomy" id="104178"/>
    <lineage>
        <taxon>Eukaryota</taxon>
        <taxon>Metazoa</taxon>
        <taxon>Cnidaria</taxon>
        <taxon>Anthozoa</taxon>
        <taxon>Hexacorallia</taxon>
        <taxon>Scleractinia</taxon>
        <taxon>Fungiina</taxon>
        <taxon>Poritidae</taxon>
        <taxon>Porites</taxon>
    </lineage>
</organism>
<evidence type="ECO:0000313" key="3">
    <source>
        <dbReference type="Proteomes" id="UP001159427"/>
    </source>
</evidence>
<gene>
    <name evidence="2" type="ORF">PEVE_00019438</name>
</gene>
<evidence type="ECO:0000313" key="2">
    <source>
        <dbReference type="EMBL" id="CAH3189466.1"/>
    </source>
</evidence>
<protein>
    <recommendedName>
        <fullName evidence="4">TGF-beta propeptide domain-containing protein</fullName>
    </recommendedName>
</protein>
<accession>A0ABN8SCL1</accession>
<comment type="caution">
    <text evidence="2">The sequence shown here is derived from an EMBL/GenBank/DDBJ whole genome shotgun (WGS) entry which is preliminary data.</text>
</comment>
<dbReference type="Proteomes" id="UP001159427">
    <property type="component" value="Unassembled WGS sequence"/>
</dbReference>
<keyword evidence="1" id="KW-0732">Signal</keyword>
<reference evidence="2 3" key="1">
    <citation type="submission" date="2022-05" db="EMBL/GenBank/DDBJ databases">
        <authorList>
            <consortium name="Genoscope - CEA"/>
            <person name="William W."/>
        </authorList>
    </citation>
    <scope>NUCLEOTIDE SEQUENCE [LARGE SCALE GENOMIC DNA]</scope>
</reference>
<feature type="chain" id="PRO_5045272744" description="TGF-beta propeptide domain-containing protein" evidence="1">
    <location>
        <begin position="24"/>
        <end position="228"/>
    </location>
</feature>
<feature type="non-terminal residue" evidence="2">
    <location>
        <position position="228"/>
    </location>
</feature>
<evidence type="ECO:0000256" key="1">
    <source>
        <dbReference type="SAM" id="SignalP"/>
    </source>
</evidence>
<proteinExistence type="predicted"/>
<dbReference type="NCBIfam" id="NF033679">
    <property type="entry name" value="DNRLRE_dom"/>
    <property type="match status" value="1"/>
</dbReference>
<sequence length="228" mass="25307">MEQPAVSVMVLLMAALVPPPARGVMTFDTGVGKEYKLRVTQDVTLERGSVNFNSLEYLIVSKHPGYPNKRSLVQFEDLPRSCPSSNILSAKMHLYIARNTSGSSFKTVPFIPRHLRVYLVKKPWDESQTTSTMRLRGIPWSSPWLALDGTDAEATPQQGTVTIFPHQPKGFVEFDVTNAVKDWSSGVPNNGLVIRATNELEPGRDTRFASNANMDSSTYAFVLVRCSD</sequence>
<keyword evidence="3" id="KW-1185">Reference proteome</keyword>
<name>A0ABN8SCL1_9CNID</name>
<evidence type="ECO:0008006" key="4">
    <source>
        <dbReference type="Google" id="ProtNLM"/>
    </source>
</evidence>
<feature type="signal peptide" evidence="1">
    <location>
        <begin position="1"/>
        <end position="23"/>
    </location>
</feature>